<dbReference type="Gene3D" id="3.30.240.20">
    <property type="entry name" value="bsu07140 like domains"/>
    <property type="match status" value="1"/>
</dbReference>
<proteinExistence type="inferred from homology"/>
<dbReference type="RefSeq" id="WP_211459202.1">
    <property type="nucleotide sequence ID" value="NZ_JAANES010000006.1"/>
</dbReference>
<evidence type="ECO:0000256" key="1">
    <source>
        <dbReference type="ARBA" id="ARBA00004651"/>
    </source>
</evidence>
<keyword evidence="6 7" id="KW-0472">Membrane</keyword>
<sequence>MLDLDVHPLELLLRAIVVYALLLLMMRATGRRTVGQFTPFDLLVVMLVSEAAGPSMTGSDQSLPGGLIVCVVLIALNALIGFVTARWRGAEKLLEGEAILIGRNGQIFDAVRKKHRVSQNDVEKALREADCEEQEIRCMFLEADGSISIQKIQD</sequence>
<accession>A0ABS5LYQ5</accession>
<keyword evidence="3" id="KW-1003">Cell membrane</keyword>
<evidence type="ECO:0000259" key="8">
    <source>
        <dbReference type="Pfam" id="PF04239"/>
    </source>
</evidence>
<gene>
    <name evidence="9" type="ORF">DJFAAGMI_04414</name>
</gene>
<evidence type="ECO:0000256" key="4">
    <source>
        <dbReference type="ARBA" id="ARBA00022692"/>
    </source>
</evidence>
<feature type="domain" description="YetF C-terminal" evidence="8">
    <location>
        <begin position="86"/>
        <end position="151"/>
    </location>
</feature>
<keyword evidence="5 7" id="KW-1133">Transmembrane helix</keyword>
<keyword evidence="10" id="KW-1185">Reference proteome</keyword>
<evidence type="ECO:0000256" key="5">
    <source>
        <dbReference type="ARBA" id="ARBA00022989"/>
    </source>
</evidence>
<comment type="subcellular location">
    <subcellularLocation>
        <location evidence="1">Cell membrane</location>
        <topology evidence="1">Multi-pass membrane protein</topology>
    </subcellularLocation>
</comment>
<dbReference type="EMBL" id="JAANES010000006">
    <property type="protein sequence ID" value="MBS3021640.1"/>
    <property type="molecule type" value="Genomic_DNA"/>
</dbReference>
<dbReference type="Proteomes" id="UP001647436">
    <property type="component" value="Unassembled WGS sequence"/>
</dbReference>
<comment type="similarity">
    <text evidence="2">Belongs to the UPF0702 family.</text>
</comment>
<dbReference type="PANTHER" id="PTHR34582">
    <property type="entry name" value="UPF0702 TRANSMEMBRANE PROTEIN YCAP"/>
    <property type="match status" value="1"/>
</dbReference>
<protein>
    <recommendedName>
        <fullName evidence="8">YetF C-terminal domain-containing protein</fullName>
    </recommendedName>
</protein>
<dbReference type="PANTHER" id="PTHR34582:SF6">
    <property type="entry name" value="UPF0702 TRANSMEMBRANE PROTEIN YCAP"/>
    <property type="match status" value="1"/>
</dbReference>
<keyword evidence="4 7" id="KW-0812">Transmembrane</keyword>
<organism evidence="9 10">
    <name type="scientific">Comamonas brasiliensis</name>
    <dbReference type="NCBI Taxonomy" id="1812482"/>
    <lineage>
        <taxon>Bacteria</taxon>
        <taxon>Pseudomonadati</taxon>
        <taxon>Pseudomonadota</taxon>
        <taxon>Betaproteobacteria</taxon>
        <taxon>Burkholderiales</taxon>
        <taxon>Comamonadaceae</taxon>
        <taxon>Comamonas</taxon>
    </lineage>
</organism>
<comment type="caution">
    <text evidence="9">The sequence shown here is derived from an EMBL/GenBank/DDBJ whole genome shotgun (WGS) entry which is preliminary data.</text>
</comment>
<evidence type="ECO:0000256" key="7">
    <source>
        <dbReference type="SAM" id="Phobius"/>
    </source>
</evidence>
<dbReference type="InterPro" id="IPR007353">
    <property type="entry name" value="DUF421"/>
</dbReference>
<evidence type="ECO:0000313" key="9">
    <source>
        <dbReference type="EMBL" id="MBS3021640.1"/>
    </source>
</evidence>
<name>A0ABS5LYQ5_9BURK</name>
<evidence type="ECO:0000256" key="6">
    <source>
        <dbReference type="ARBA" id="ARBA00023136"/>
    </source>
</evidence>
<feature type="transmembrane region" description="Helical" evidence="7">
    <location>
        <begin position="6"/>
        <end position="25"/>
    </location>
</feature>
<evidence type="ECO:0000256" key="2">
    <source>
        <dbReference type="ARBA" id="ARBA00006448"/>
    </source>
</evidence>
<dbReference type="Pfam" id="PF04239">
    <property type="entry name" value="DUF421"/>
    <property type="match status" value="1"/>
</dbReference>
<evidence type="ECO:0000256" key="3">
    <source>
        <dbReference type="ARBA" id="ARBA00022475"/>
    </source>
</evidence>
<reference evidence="9 10" key="1">
    <citation type="submission" date="2020-03" db="EMBL/GenBank/DDBJ databases">
        <title>The role of nitrogen metabolism on polyethylene biodegradation.</title>
        <authorList>
            <person name="Peixoto J."/>
            <person name="Vizzotto C.S."/>
            <person name="Ramos A."/>
            <person name="Alves G."/>
            <person name="Steindorff A."/>
            <person name="Kruger R."/>
        </authorList>
    </citation>
    <scope>NUCLEOTIDE SEQUENCE [LARGE SCALE GENOMIC DNA]</scope>
    <source>
        <strain evidence="9 10">PE63</strain>
    </source>
</reference>
<dbReference type="InterPro" id="IPR023090">
    <property type="entry name" value="UPF0702_alpha/beta_dom_sf"/>
</dbReference>
<feature type="transmembrane region" description="Helical" evidence="7">
    <location>
        <begin position="63"/>
        <end position="85"/>
    </location>
</feature>
<evidence type="ECO:0000313" key="10">
    <source>
        <dbReference type="Proteomes" id="UP001647436"/>
    </source>
</evidence>